<comment type="caution">
    <text evidence="1">The sequence shown here is derived from an EMBL/GenBank/DDBJ whole genome shotgun (WGS) entry which is preliminary data.</text>
</comment>
<dbReference type="EMBL" id="JAIWYP010000008">
    <property type="protein sequence ID" value="KAH3780394.1"/>
    <property type="molecule type" value="Genomic_DNA"/>
</dbReference>
<evidence type="ECO:0000313" key="2">
    <source>
        <dbReference type="Proteomes" id="UP000828390"/>
    </source>
</evidence>
<sequence length="135" mass="15402">MIKGIEILAVMVWAISFHPLLLSWNEAVLICLQVSKVEKKTYRRGALQYNIPYRTLRDRISGRVDSNNFTTETIFTEDEVLRLVEHTEDSARLGYGFSNTAMQQMAVGHVATISNNNIDRVRKRIRTPSAAIFCV</sequence>
<protein>
    <recommendedName>
        <fullName evidence="3">HTH psq-type domain-containing protein</fullName>
    </recommendedName>
</protein>
<reference evidence="1" key="1">
    <citation type="journal article" date="2019" name="bioRxiv">
        <title>The Genome of the Zebra Mussel, Dreissena polymorpha: A Resource for Invasive Species Research.</title>
        <authorList>
            <person name="McCartney M.A."/>
            <person name="Auch B."/>
            <person name="Kono T."/>
            <person name="Mallez S."/>
            <person name="Zhang Y."/>
            <person name="Obille A."/>
            <person name="Becker A."/>
            <person name="Abrahante J.E."/>
            <person name="Garbe J."/>
            <person name="Badalamenti J.P."/>
            <person name="Herman A."/>
            <person name="Mangelson H."/>
            <person name="Liachko I."/>
            <person name="Sullivan S."/>
            <person name="Sone E.D."/>
            <person name="Koren S."/>
            <person name="Silverstein K.A.T."/>
            <person name="Beckman K.B."/>
            <person name="Gohl D.M."/>
        </authorList>
    </citation>
    <scope>NUCLEOTIDE SEQUENCE</scope>
    <source>
        <strain evidence="1">Duluth1</strain>
        <tissue evidence="1">Whole animal</tissue>
    </source>
</reference>
<organism evidence="1 2">
    <name type="scientific">Dreissena polymorpha</name>
    <name type="common">Zebra mussel</name>
    <name type="synonym">Mytilus polymorpha</name>
    <dbReference type="NCBI Taxonomy" id="45954"/>
    <lineage>
        <taxon>Eukaryota</taxon>
        <taxon>Metazoa</taxon>
        <taxon>Spiralia</taxon>
        <taxon>Lophotrochozoa</taxon>
        <taxon>Mollusca</taxon>
        <taxon>Bivalvia</taxon>
        <taxon>Autobranchia</taxon>
        <taxon>Heteroconchia</taxon>
        <taxon>Euheterodonta</taxon>
        <taxon>Imparidentia</taxon>
        <taxon>Neoheterodontei</taxon>
        <taxon>Myida</taxon>
        <taxon>Dreissenoidea</taxon>
        <taxon>Dreissenidae</taxon>
        <taxon>Dreissena</taxon>
    </lineage>
</organism>
<evidence type="ECO:0000313" key="1">
    <source>
        <dbReference type="EMBL" id="KAH3780394.1"/>
    </source>
</evidence>
<dbReference type="Proteomes" id="UP000828390">
    <property type="component" value="Unassembled WGS sequence"/>
</dbReference>
<keyword evidence="2" id="KW-1185">Reference proteome</keyword>
<proteinExistence type="predicted"/>
<dbReference type="AlphaFoldDB" id="A0A9D4IPK6"/>
<evidence type="ECO:0008006" key="3">
    <source>
        <dbReference type="Google" id="ProtNLM"/>
    </source>
</evidence>
<accession>A0A9D4IPK6</accession>
<reference evidence="1" key="2">
    <citation type="submission" date="2020-11" db="EMBL/GenBank/DDBJ databases">
        <authorList>
            <person name="McCartney M.A."/>
            <person name="Auch B."/>
            <person name="Kono T."/>
            <person name="Mallez S."/>
            <person name="Becker A."/>
            <person name="Gohl D.M."/>
            <person name="Silverstein K.A.T."/>
            <person name="Koren S."/>
            <person name="Bechman K.B."/>
            <person name="Herman A."/>
            <person name="Abrahante J.E."/>
            <person name="Garbe J."/>
        </authorList>
    </citation>
    <scope>NUCLEOTIDE SEQUENCE</scope>
    <source>
        <strain evidence="1">Duluth1</strain>
        <tissue evidence="1">Whole animal</tissue>
    </source>
</reference>
<name>A0A9D4IPK6_DREPO</name>
<gene>
    <name evidence="1" type="ORF">DPMN_158208</name>
</gene>